<evidence type="ECO:0000313" key="4">
    <source>
        <dbReference type="Proteomes" id="UP001596112"/>
    </source>
</evidence>
<dbReference type="PROSITE" id="PS50980">
    <property type="entry name" value="COA_CT_NTER"/>
    <property type="match status" value="1"/>
</dbReference>
<accession>A0ABW1BG69</accession>
<evidence type="ECO:0000259" key="1">
    <source>
        <dbReference type="PROSITE" id="PS50980"/>
    </source>
</evidence>
<dbReference type="InterPro" id="IPR011763">
    <property type="entry name" value="COA_CT_C"/>
</dbReference>
<feature type="domain" description="CoA carboxyltransferase C-terminal" evidence="2">
    <location>
        <begin position="277"/>
        <end position="524"/>
    </location>
</feature>
<evidence type="ECO:0000259" key="2">
    <source>
        <dbReference type="PROSITE" id="PS50989"/>
    </source>
</evidence>
<evidence type="ECO:0000313" key="3">
    <source>
        <dbReference type="EMBL" id="MFC5812176.1"/>
    </source>
</evidence>
<name>A0ABW1BG69_9ACTN</name>
<dbReference type="Gene3D" id="3.90.226.10">
    <property type="entry name" value="2-enoyl-CoA Hydratase, Chain A, domain 1"/>
    <property type="match status" value="2"/>
</dbReference>
<dbReference type="PANTHER" id="PTHR43842">
    <property type="entry name" value="PROPIONYL-COA CARBOXYLASE BETA CHAIN"/>
    <property type="match status" value="1"/>
</dbReference>
<sequence>MSVIQETEEAPATAGTTRARVEELAALRAAVVAGPGEKATLAQRAKGKLTVRERLDILFDEGSFVEIEGLRRHRATGFGLEDRRPHTDGVVTGWGTVDGRPVFAYAHDFRIFGGALGEAHAQKIHKLMDLAESAGAPVVGLCDGAGARIQEGVTALAGYGGIFRRNVRNSGVIPQISVIMGPCAGGAAYSPALTDFVFMVRGTSQMFITGPDVVQAVTGEQITHDELGGADVHAERSGVAGFVYDNEECCLKDVRHLLSFLPSNNREMPPGAPTCDPSDRRVEALVDLVPADPNQAYDMAKVIEEIADHGEVFEVHERWAPNVICALIRMGGEVVGVVANQPQRMAGVLDIEASEKAARFVQMCDAFNIPLVTLVDVPGFLPGVDQEHGGVIRHGAKLLYAYCNATVPRVQLILRKAYGGAYIVMDSRSIGTDVSLAWPINEIAVMGAEGAAGVVFRKRIAQADDPEAMRARLVKEYKEELMHPYYAAERGLVDDVIDPADTRSVLIRTLAVLRSKHAALPSRKHGNQPQ</sequence>
<keyword evidence="3" id="KW-0436">Ligase</keyword>
<feature type="domain" description="CoA carboxyltransferase N-terminal" evidence="1">
    <location>
        <begin position="17"/>
        <end position="273"/>
    </location>
</feature>
<dbReference type="RefSeq" id="WP_159768368.1">
    <property type="nucleotide sequence ID" value="NZ_JAQOSL010000016.1"/>
</dbReference>
<dbReference type="SUPFAM" id="SSF52096">
    <property type="entry name" value="ClpP/crotonase"/>
    <property type="match status" value="2"/>
</dbReference>
<keyword evidence="4" id="KW-1185">Reference proteome</keyword>
<organism evidence="3 4">
    <name type="scientific">Streptomyces heilongjiangensis</name>
    <dbReference type="NCBI Taxonomy" id="945052"/>
    <lineage>
        <taxon>Bacteria</taxon>
        <taxon>Bacillati</taxon>
        <taxon>Actinomycetota</taxon>
        <taxon>Actinomycetes</taxon>
        <taxon>Kitasatosporales</taxon>
        <taxon>Streptomycetaceae</taxon>
        <taxon>Streptomyces</taxon>
    </lineage>
</organism>
<dbReference type="InterPro" id="IPR029045">
    <property type="entry name" value="ClpP/crotonase-like_dom_sf"/>
</dbReference>
<dbReference type="InterPro" id="IPR011762">
    <property type="entry name" value="COA_CT_N"/>
</dbReference>
<dbReference type="InterPro" id="IPR034733">
    <property type="entry name" value="AcCoA_carboxyl_beta"/>
</dbReference>
<comment type="caution">
    <text evidence="3">The sequence shown here is derived from an EMBL/GenBank/DDBJ whole genome shotgun (WGS) entry which is preliminary data.</text>
</comment>
<reference evidence="4" key="1">
    <citation type="journal article" date="2019" name="Int. J. Syst. Evol. Microbiol.">
        <title>The Global Catalogue of Microorganisms (GCM) 10K type strain sequencing project: providing services to taxonomists for standard genome sequencing and annotation.</title>
        <authorList>
            <consortium name="The Broad Institute Genomics Platform"/>
            <consortium name="The Broad Institute Genome Sequencing Center for Infectious Disease"/>
            <person name="Wu L."/>
            <person name="Ma J."/>
        </authorList>
    </citation>
    <scope>NUCLEOTIDE SEQUENCE [LARGE SCALE GENOMIC DNA]</scope>
    <source>
        <strain evidence="4">JCM 9918</strain>
    </source>
</reference>
<protein>
    <submittedName>
        <fullName evidence="3">Acyl-CoA carboxylase subunit beta</fullName>
        <ecNumber evidence="3">6.-.-.-</ecNumber>
    </submittedName>
</protein>
<dbReference type="InterPro" id="IPR051047">
    <property type="entry name" value="AccD/PCCB"/>
</dbReference>
<dbReference type="EMBL" id="JBHSNZ010000031">
    <property type="protein sequence ID" value="MFC5812176.1"/>
    <property type="molecule type" value="Genomic_DNA"/>
</dbReference>
<dbReference type="Proteomes" id="UP001596112">
    <property type="component" value="Unassembled WGS sequence"/>
</dbReference>
<dbReference type="PROSITE" id="PS50989">
    <property type="entry name" value="COA_CT_CTER"/>
    <property type="match status" value="1"/>
</dbReference>
<dbReference type="Pfam" id="PF01039">
    <property type="entry name" value="Carboxyl_trans"/>
    <property type="match status" value="1"/>
</dbReference>
<proteinExistence type="predicted"/>
<dbReference type="GO" id="GO:0016874">
    <property type="term" value="F:ligase activity"/>
    <property type="evidence" value="ECO:0007669"/>
    <property type="project" value="UniProtKB-KW"/>
</dbReference>
<gene>
    <name evidence="3" type="ORF">ACFQGO_32475</name>
</gene>
<dbReference type="EC" id="6.-.-.-" evidence="3"/>
<dbReference type="PANTHER" id="PTHR43842:SF2">
    <property type="entry name" value="PROPIONYL-COA CARBOXYLASE BETA CHAIN, MITOCHONDRIAL"/>
    <property type="match status" value="1"/>
</dbReference>